<dbReference type="GO" id="GO:0008360">
    <property type="term" value="P:regulation of cell shape"/>
    <property type="evidence" value="ECO:0007669"/>
    <property type="project" value="UniProtKB-KW"/>
</dbReference>
<sequence length="291" mass="31026">MSWFESLILGLVQGLTEFLPVSSSAHLRLTAAFSGWEDPGAAFTAITQIGTEAAVLIYFRKDIGRILSAWTRSLTDKSMRSDPDARMGWLVIVGSIPIGVLGVTLKDQIEGPFRDLRLTAVMLIGMGIVLGVADRLAARAESGGRHRVAKQRKELGDLTVKDGLIYGLCQAMALIPGVSRSGATISGGLFMGYRREAAARYSFLLAIPAVLASGAFELKDAADGGHVTWGPTIFATVIAFVTGYAVIAWFMKFISTKSFMPFVWYRVALGIVILALVATGALSPHAAESAG</sequence>
<comment type="function">
    <text evidence="17">Catalyzes the dephosphorylation of undecaprenyl diphosphate (UPP). Confers resistance to bacitracin.</text>
</comment>
<evidence type="ECO:0000256" key="11">
    <source>
        <dbReference type="ARBA" id="ARBA00023136"/>
    </source>
</evidence>
<dbReference type="Pfam" id="PF02673">
    <property type="entry name" value="BacA"/>
    <property type="match status" value="1"/>
</dbReference>
<evidence type="ECO:0000256" key="13">
    <source>
        <dbReference type="ARBA" id="ARBA00023316"/>
    </source>
</evidence>
<dbReference type="EMBL" id="GG657758">
    <property type="protein sequence ID" value="EFL42569.1"/>
    <property type="molecule type" value="Genomic_DNA"/>
</dbReference>
<evidence type="ECO:0000256" key="10">
    <source>
        <dbReference type="ARBA" id="ARBA00022989"/>
    </source>
</evidence>
<dbReference type="HOGENOM" id="CLU_060296_1_0_11"/>
<evidence type="ECO:0000256" key="2">
    <source>
        <dbReference type="ARBA" id="ARBA00010621"/>
    </source>
</evidence>
<dbReference type="NCBIfam" id="TIGR00753">
    <property type="entry name" value="undec_PP_bacA"/>
    <property type="match status" value="1"/>
</dbReference>
<dbReference type="GO" id="GO:0050380">
    <property type="term" value="F:undecaprenyl-diphosphatase activity"/>
    <property type="evidence" value="ECO:0007669"/>
    <property type="project" value="UniProtKB-UniRule"/>
</dbReference>
<dbReference type="AlphaFoldDB" id="D9XW18"/>
<feature type="transmembrane region" description="Helical" evidence="17">
    <location>
        <begin position="87"/>
        <end position="105"/>
    </location>
</feature>
<evidence type="ECO:0000256" key="4">
    <source>
        <dbReference type="ARBA" id="ARBA00021581"/>
    </source>
</evidence>
<evidence type="ECO:0000313" key="19">
    <source>
        <dbReference type="Proteomes" id="UP000002968"/>
    </source>
</evidence>
<evidence type="ECO:0000256" key="15">
    <source>
        <dbReference type="ARBA" id="ARBA00032932"/>
    </source>
</evidence>
<dbReference type="RefSeq" id="WP_004934365.1">
    <property type="nucleotide sequence ID" value="NZ_GG657758.1"/>
</dbReference>
<evidence type="ECO:0000256" key="1">
    <source>
        <dbReference type="ARBA" id="ARBA00004651"/>
    </source>
</evidence>
<accession>D9XW18</accession>
<name>D9XW18_9ACTN</name>
<dbReference type="HAMAP" id="MF_01006">
    <property type="entry name" value="Undec_diphosphatase"/>
    <property type="match status" value="1"/>
</dbReference>
<evidence type="ECO:0000313" key="18">
    <source>
        <dbReference type="EMBL" id="EFL42569.1"/>
    </source>
</evidence>
<evidence type="ECO:0000256" key="8">
    <source>
        <dbReference type="ARBA" id="ARBA00022960"/>
    </source>
</evidence>
<organism evidence="18 19">
    <name type="scientific">Streptomyces griseoflavus Tu4000</name>
    <dbReference type="NCBI Taxonomy" id="467200"/>
    <lineage>
        <taxon>Bacteria</taxon>
        <taxon>Bacillati</taxon>
        <taxon>Actinomycetota</taxon>
        <taxon>Actinomycetes</taxon>
        <taxon>Kitasatosporales</taxon>
        <taxon>Streptomycetaceae</taxon>
        <taxon>Streptomyces</taxon>
    </lineage>
</organism>
<evidence type="ECO:0000256" key="14">
    <source>
        <dbReference type="ARBA" id="ARBA00032707"/>
    </source>
</evidence>
<reference evidence="18" key="1">
    <citation type="submission" date="2009-02" db="EMBL/GenBank/DDBJ databases">
        <title>Annotation of Streptomyces griseoflavus strain Tu4000.</title>
        <authorList>
            <consortium name="The Broad Institute Genome Sequencing Platform"/>
            <consortium name="Broad Institute Microbial Sequencing Center"/>
            <person name="Fischbach M."/>
            <person name="Godfrey P."/>
            <person name="Ward D."/>
            <person name="Young S."/>
            <person name="Zeng Q."/>
            <person name="Koehrsen M."/>
            <person name="Alvarado L."/>
            <person name="Berlin A.M."/>
            <person name="Bochicchio J."/>
            <person name="Borenstein D."/>
            <person name="Chapman S.B."/>
            <person name="Chen Z."/>
            <person name="Engels R."/>
            <person name="Freedman E."/>
            <person name="Gellesch M."/>
            <person name="Goldberg J."/>
            <person name="Griggs A."/>
            <person name="Gujja S."/>
            <person name="Heilman E.R."/>
            <person name="Heiman D.I."/>
            <person name="Hepburn T.A."/>
            <person name="Howarth C."/>
            <person name="Jen D."/>
            <person name="Larson L."/>
            <person name="Lewis B."/>
            <person name="Mehta T."/>
            <person name="Park D."/>
            <person name="Pearson M."/>
            <person name="Richards J."/>
            <person name="Roberts A."/>
            <person name="Saif S."/>
            <person name="Shea T.D."/>
            <person name="Shenoy N."/>
            <person name="Sisk P."/>
            <person name="Stolte C."/>
            <person name="Sykes S.N."/>
            <person name="Thomson T."/>
            <person name="Walk T."/>
            <person name="White J."/>
            <person name="Yandava C."/>
            <person name="Straight P."/>
            <person name="Clardy J."/>
            <person name="Hung D."/>
            <person name="Kolter R."/>
            <person name="Mekalanos J."/>
            <person name="Walker S."/>
            <person name="Walsh C.T."/>
            <person name="Wieland-Brown L.C."/>
            <person name="Haas B."/>
            <person name="Nusbaum C."/>
            <person name="Birren B."/>
        </authorList>
    </citation>
    <scope>NUCLEOTIDE SEQUENCE [LARGE SCALE GENOMIC DNA]</scope>
    <source>
        <strain evidence="18">Tu4000</strain>
    </source>
</reference>
<keyword evidence="19" id="KW-1185">Reference proteome</keyword>
<evidence type="ECO:0000256" key="7">
    <source>
        <dbReference type="ARBA" id="ARBA00022801"/>
    </source>
</evidence>
<feature type="transmembrane region" description="Helical" evidence="17">
    <location>
        <begin position="40"/>
        <end position="59"/>
    </location>
</feature>
<gene>
    <name evidence="17" type="primary">uppP</name>
    <name evidence="18" type="ORF">SSRG_05373</name>
</gene>
<evidence type="ECO:0000256" key="12">
    <source>
        <dbReference type="ARBA" id="ARBA00023251"/>
    </source>
</evidence>
<dbReference type="GO" id="GO:0071555">
    <property type="term" value="P:cell wall organization"/>
    <property type="evidence" value="ECO:0007669"/>
    <property type="project" value="UniProtKB-KW"/>
</dbReference>
<dbReference type="GO" id="GO:0005886">
    <property type="term" value="C:plasma membrane"/>
    <property type="evidence" value="ECO:0007669"/>
    <property type="project" value="UniProtKB-SubCell"/>
</dbReference>
<keyword evidence="6 17" id="KW-0812">Transmembrane</keyword>
<feature type="transmembrane region" description="Helical" evidence="17">
    <location>
        <begin position="117"/>
        <end position="137"/>
    </location>
</feature>
<keyword evidence="13 17" id="KW-0961">Cell wall biogenesis/degradation</keyword>
<keyword evidence="7 17" id="KW-0378">Hydrolase</keyword>
<comment type="similarity">
    <text evidence="2 17">Belongs to the UppP family.</text>
</comment>
<dbReference type="PANTHER" id="PTHR30622">
    <property type="entry name" value="UNDECAPRENYL-DIPHOSPHATASE"/>
    <property type="match status" value="1"/>
</dbReference>
<dbReference type="Proteomes" id="UP000002968">
    <property type="component" value="Unassembled WGS sequence"/>
</dbReference>
<dbReference type="eggNOG" id="COG1968">
    <property type="taxonomic scope" value="Bacteria"/>
</dbReference>
<comment type="subcellular location">
    <subcellularLocation>
        <location evidence="1 17">Cell membrane</location>
        <topology evidence="1 17">Multi-pass membrane protein</topology>
    </subcellularLocation>
</comment>
<keyword evidence="8 17" id="KW-0133">Cell shape</keyword>
<dbReference type="STRING" id="467200.SSRG_05373"/>
<proteinExistence type="inferred from homology"/>
<evidence type="ECO:0000256" key="6">
    <source>
        <dbReference type="ARBA" id="ARBA00022692"/>
    </source>
</evidence>
<evidence type="ECO:0000256" key="16">
    <source>
        <dbReference type="ARBA" id="ARBA00047594"/>
    </source>
</evidence>
<protein>
    <recommendedName>
        <fullName evidence="4 17">Undecaprenyl-diphosphatase</fullName>
        <ecNumber evidence="3 17">3.6.1.27</ecNumber>
    </recommendedName>
    <alternativeName>
        <fullName evidence="15 17">Bacitracin resistance protein</fullName>
    </alternativeName>
    <alternativeName>
        <fullName evidence="14 17">Undecaprenyl pyrophosphate phosphatase</fullName>
    </alternativeName>
</protein>
<evidence type="ECO:0000256" key="9">
    <source>
        <dbReference type="ARBA" id="ARBA00022984"/>
    </source>
</evidence>
<dbReference type="OrthoDB" id="9808289at2"/>
<evidence type="ECO:0000256" key="5">
    <source>
        <dbReference type="ARBA" id="ARBA00022475"/>
    </source>
</evidence>
<dbReference type="PANTHER" id="PTHR30622:SF4">
    <property type="entry name" value="UNDECAPRENYL-DIPHOSPHATASE"/>
    <property type="match status" value="1"/>
</dbReference>
<dbReference type="NCBIfam" id="NF001392">
    <property type="entry name" value="PRK00281.2-1"/>
    <property type="match status" value="1"/>
</dbReference>
<dbReference type="GO" id="GO:0009252">
    <property type="term" value="P:peptidoglycan biosynthetic process"/>
    <property type="evidence" value="ECO:0007669"/>
    <property type="project" value="UniProtKB-KW"/>
</dbReference>
<keyword evidence="9 17" id="KW-0573">Peptidoglycan synthesis</keyword>
<evidence type="ECO:0000256" key="3">
    <source>
        <dbReference type="ARBA" id="ARBA00012374"/>
    </source>
</evidence>
<dbReference type="InterPro" id="IPR003824">
    <property type="entry name" value="UppP"/>
</dbReference>
<feature type="transmembrane region" description="Helical" evidence="17">
    <location>
        <begin position="228"/>
        <end position="251"/>
    </location>
</feature>
<keyword evidence="11 17" id="KW-0472">Membrane</keyword>
<evidence type="ECO:0000256" key="17">
    <source>
        <dbReference type="HAMAP-Rule" id="MF_01006"/>
    </source>
</evidence>
<comment type="miscellaneous">
    <text evidence="17">Bacitracin is thought to be involved in the inhibition of peptidoglycan synthesis by sequestering undecaprenyl diphosphate, thereby reducing the pool of lipid carrier available.</text>
</comment>
<dbReference type="GO" id="GO:0046677">
    <property type="term" value="P:response to antibiotic"/>
    <property type="evidence" value="ECO:0007669"/>
    <property type="project" value="UniProtKB-UniRule"/>
</dbReference>
<keyword evidence="10 17" id="KW-1133">Transmembrane helix</keyword>
<comment type="catalytic activity">
    <reaction evidence="16 17">
        <text>di-trans,octa-cis-undecaprenyl diphosphate + H2O = di-trans,octa-cis-undecaprenyl phosphate + phosphate + H(+)</text>
        <dbReference type="Rhea" id="RHEA:28094"/>
        <dbReference type="ChEBI" id="CHEBI:15377"/>
        <dbReference type="ChEBI" id="CHEBI:15378"/>
        <dbReference type="ChEBI" id="CHEBI:43474"/>
        <dbReference type="ChEBI" id="CHEBI:58405"/>
        <dbReference type="ChEBI" id="CHEBI:60392"/>
        <dbReference type="EC" id="3.6.1.27"/>
    </reaction>
</comment>
<feature type="transmembrane region" description="Helical" evidence="17">
    <location>
        <begin position="263"/>
        <end position="282"/>
    </location>
</feature>
<feature type="transmembrane region" description="Helical" evidence="17">
    <location>
        <begin position="198"/>
        <end position="216"/>
    </location>
</feature>
<dbReference type="EC" id="3.6.1.27" evidence="3 17"/>
<keyword evidence="12 17" id="KW-0046">Antibiotic resistance</keyword>
<keyword evidence="5 17" id="KW-1003">Cell membrane</keyword>